<dbReference type="PRINTS" id="PR00176">
    <property type="entry name" value="NANEUSMPORT"/>
</dbReference>
<feature type="transmembrane region" description="Helical" evidence="6">
    <location>
        <begin position="204"/>
        <end position="224"/>
    </location>
</feature>
<evidence type="ECO:0000313" key="7">
    <source>
        <dbReference type="EMBL" id="CAD9711427.1"/>
    </source>
</evidence>
<dbReference type="PANTHER" id="PTHR11616:SF240">
    <property type="entry name" value="BLOATED TUBULES, ISOFORM B-RELATED"/>
    <property type="match status" value="1"/>
</dbReference>
<feature type="transmembrane region" description="Helical" evidence="6">
    <location>
        <begin position="316"/>
        <end position="344"/>
    </location>
</feature>
<dbReference type="PROSITE" id="PS50267">
    <property type="entry name" value="NA_NEUROTRAN_SYMP_3"/>
    <property type="match status" value="1"/>
</dbReference>
<evidence type="ECO:0000256" key="3">
    <source>
        <dbReference type="ARBA" id="ARBA00022692"/>
    </source>
</evidence>
<dbReference type="AlphaFoldDB" id="A0A7S2SWE6"/>
<evidence type="ECO:0000256" key="6">
    <source>
        <dbReference type="SAM" id="Phobius"/>
    </source>
</evidence>
<dbReference type="EMBL" id="HBHL01000390">
    <property type="protein sequence ID" value="CAD9711427.1"/>
    <property type="molecule type" value="Transcribed_RNA"/>
</dbReference>
<evidence type="ECO:0000256" key="2">
    <source>
        <dbReference type="ARBA" id="ARBA00022448"/>
    </source>
</evidence>
<comment type="subcellular location">
    <subcellularLocation>
        <location evidence="1">Membrane</location>
        <topology evidence="1">Multi-pass membrane protein</topology>
    </subcellularLocation>
</comment>
<dbReference type="Pfam" id="PF00209">
    <property type="entry name" value="SNF"/>
    <property type="match status" value="1"/>
</dbReference>
<name>A0A7S2SWE6_9CHLO</name>
<feature type="transmembrane region" description="Helical" evidence="6">
    <location>
        <begin position="231"/>
        <end position="253"/>
    </location>
</feature>
<feature type="transmembrane region" description="Helical" evidence="6">
    <location>
        <begin position="280"/>
        <end position="304"/>
    </location>
</feature>
<gene>
    <name evidence="7" type="ORF">CPRI1469_LOCUS266</name>
</gene>
<feature type="transmembrane region" description="Helical" evidence="6">
    <location>
        <begin position="128"/>
        <end position="150"/>
    </location>
</feature>
<evidence type="ECO:0008006" key="8">
    <source>
        <dbReference type="Google" id="ProtNLM"/>
    </source>
</evidence>
<evidence type="ECO:0000256" key="1">
    <source>
        <dbReference type="ARBA" id="ARBA00004141"/>
    </source>
</evidence>
<dbReference type="GO" id="GO:0035725">
    <property type="term" value="P:sodium ion transmembrane transport"/>
    <property type="evidence" value="ECO:0007669"/>
    <property type="project" value="TreeGrafter"/>
</dbReference>
<dbReference type="SUPFAM" id="SSF161070">
    <property type="entry name" value="SNF-like"/>
    <property type="match status" value="1"/>
</dbReference>
<dbReference type="GO" id="GO:0005886">
    <property type="term" value="C:plasma membrane"/>
    <property type="evidence" value="ECO:0007669"/>
    <property type="project" value="TreeGrafter"/>
</dbReference>
<dbReference type="InterPro" id="IPR000175">
    <property type="entry name" value="Na/ntran_symport"/>
</dbReference>
<feature type="transmembrane region" description="Helical" evidence="6">
    <location>
        <begin position="58"/>
        <end position="75"/>
    </location>
</feature>
<keyword evidence="2" id="KW-0813">Transport</keyword>
<sequence length="410" mass="44743">MPLLKSWRLGRSSSNCSLGLDTCKVSPTDPSTVVVCSVGEKQSSMRERESGSKFKTDAQYILACLGSAVGLGNLLRFPNLCYKYNGFGFLLPYLFALVFIGVPMLGMEIMFGTISQRSAVKAFGRIRPFLWGLGAYVTWAAFMVVSYYNVIMAWSLQYLYYSFQTPLPWGSTTKTAEEFFFGTVLRMRGSDGELWTLKDGMGPLNWPLLLSLLGQWALIFICVFKLTKTVQWVVTVTVPLPFLLIAVMTIYGLTKEGASSGVMAYINPTNNPGALLSLDAWVDACGQIFFGLSLSTAVMIGYSSHQAKDSKMVRNTWIIAIGNSMTSIVAGFAVFALLGHFAFIQNESVDSVASSGYILSFQTFPATFSSFSGKGAPQAFSVLFFLTLLLLGIDSAMSLVEAVCEVSSFA</sequence>
<evidence type="ECO:0000256" key="5">
    <source>
        <dbReference type="ARBA" id="ARBA00023136"/>
    </source>
</evidence>
<organism evidence="7">
    <name type="scientific">Chloropicon primus</name>
    <dbReference type="NCBI Taxonomy" id="1764295"/>
    <lineage>
        <taxon>Eukaryota</taxon>
        <taxon>Viridiplantae</taxon>
        <taxon>Chlorophyta</taxon>
        <taxon>Chloropicophyceae</taxon>
        <taxon>Chloropicales</taxon>
        <taxon>Chloropicaceae</taxon>
        <taxon>Chloropicon</taxon>
    </lineage>
</organism>
<proteinExistence type="predicted"/>
<evidence type="ECO:0000256" key="4">
    <source>
        <dbReference type="ARBA" id="ARBA00022989"/>
    </source>
</evidence>
<feature type="transmembrane region" description="Helical" evidence="6">
    <location>
        <begin position="375"/>
        <end position="393"/>
    </location>
</feature>
<dbReference type="NCBIfam" id="NF037979">
    <property type="entry name" value="Na_transp"/>
    <property type="match status" value="1"/>
</dbReference>
<keyword evidence="5 6" id="KW-0472">Membrane</keyword>
<dbReference type="PANTHER" id="PTHR11616">
    <property type="entry name" value="SODIUM/CHLORIDE DEPENDENT TRANSPORTER"/>
    <property type="match status" value="1"/>
</dbReference>
<accession>A0A7S2SWE6</accession>
<reference evidence="7" key="1">
    <citation type="submission" date="2021-01" db="EMBL/GenBank/DDBJ databases">
        <authorList>
            <person name="Corre E."/>
            <person name="Pelletier E."/>
            <person name="Niang G."/>
            <person name="Scheremetjew M."/>
            <person name="Finn R."/>
            <person name="Kale V."/>
            <person name="Holt S."/>
            <person name="Cochrane G."/>
            <person name="Meng A."/>
            <person name="Brown T."/>
            <person name="Cohen L."/>
        </authorList>
    </citation>
    <scope>NUCLEOTIDE SEQUENCE</scope>
    <source>
        <strain evidence="7">CCMP1205</strain>
    </source>
</reference>
<dbReference type="InterPro" id="IPR037272">
    <property type="entry name" value="SNS_sf"/>
</dbReference>
<keyword evidence="4 6" id="KW-1133">Transmembrane helix</keyword>
<feature type="transmembrane region" description="Helical" evidence="6">
    <location>
        <begin position="87"/>
        <end position="107"/>
    </location>
</feature>
<protein>
    <recommendedName>
        <fullName evidence="8">Sodium-dependent transporter</fullName>
    </recommendedName>
</protein>
<keyword evidence="3 6" id="KW-0812">Transmembrane</keyword>